<evidence type="ECO:0000256" key="15">
    <source>
        <dbReference type="ARBA" id="ARBA00032528"/>
    </source>
</evidence>
<dbReference type="HOGENOM" id="CLU_1427925_0_0_1"/>
<feature type="compositionally biased region" description="Polar residues" evidence="16">
    <location>
        <begin position="40"/>
        <end position="59"/>
    </location>
</feature>
<dbReference type="InterPro" id="IPR033034">
    <property type="entry name" value="NDUFB9"/>
</dbReference>
<comment type="function">
    <text evidence="1">Accessory subunit of the mitochondrial membrane respiratory chain NADH dehydrogenase (Complex I), that is believed to be not involved in catalysis. Complex I functions in the transfer of electrons from NADH to the respiratory chain. The immediate electron acceptor for the enzyme is believed to be ubiquinone.</text>
</comment>
<evidence type="ECO:0000256" key="4">
    <source>
        <dbReference type="ARBA" id="ARBA00011790"/>
    </source>
</evidence>
<evidence type="ECO:0000256" key="2">
    <source>
        <dbReference type="ARBA" id="ARBA00004443"/>
    </source>
</evidence>
<evidence type="ECO:0000256" key="8">
    <source>
        <dbReference type="ARBA" id="ARBA00022660"/>
    </source>
</evidence>
<dbReference type="eggNOG" id="KOG3466">
    <property type="taxonomic scope" value="Eukaryota"/>
</dbReference>
<dbReference type="PANTHER" id="PTHR12868">
    <property type="entry name" value="NADH-UBIQUINONE OXIDOREDUCTASE B22 SUBUNIT"/>
    <property type="match status" value="1"/>
</dbReference>
<evidence type="ECO:0000256" key="13">
    <source>
        <dbReference type="ARBA" id="ARBA00023136"/>
    </source>
</evidence>
<reference evidence="19" key="2">
    <citation type="submission" date="2013-04" db="EMBL/GenBank/DDBJ databases">
        <title>Genomic mechanisms accounting for the adaptation to parasitism in nematode-trapping fungi.</title>
        <authorList>
            <person name="Ahren D.G."/>
        </authorList>
    </citation>
    <scope>NUCLEOTIDE SEQUENCE [LARGE SCALE GENOMIC DNA]</scope>
    <source>
        <strain evidence="19">CBS 200.50</strain>
    </source>
</reference>
<feature type="region of interest" description="Disordered" evidence="16">
    <location>
        <begin position="30"/>
        <end position="59"/>
    </location>
</feature>
<evidence type="ECO:0000256" key="10">
    <source>
        <dbReference type="ARBA" id="ARBA00022982"/>
    </source>
</evidence>
<proteinExistence type="inferred from homology"/>
<evidence type="ECO:0000256" key="14">
    <source>
        <dbReference type="ARBA" id="ARBA00030192"/>
    </source>
</evidence>
<dbReference type="InterPro" id="IPR045292">
    <property type="entry name" value="Complex1_LYR_NDUFB9_LYRM3"/>
</dbReference>
<keyword evidence="6" id="KW-0813">Transport</keyword>
<feature type="domain" description="Complex 1 LYR protein" evidence="17">
    <location>
        <begin position="100"/>
        <end position="154"/>
    </location>
</feature>
<evidence type="ECO:0000256" key="11">
    <source>
        <dbReference type="ARBA" id="ARBA00022990"/>
    </source>
</evidence>
<protein>
    <recommendedName>
        <fullName evidence="5">NADH dehydrogenase [ubiquinone] 1 beta subcomplex subunit 9</fullName>
    </recommendedName>
    <alternativeName>
        <fullName evidence="14">Complex I-B22</fullName>
    </alternativeName>
    <alternativeName>
        <fullName evidence="15">NADH-ubiquinone oxidoreductase B22 subunit</fullName>
    </alternativeName>
</protein>
<evidence type="ECO:0000313" key="18">
    <source>
        <dbReference type="EMBL" id="EPS37468.1"/>
    </source>
</evidence>
<evidence type="ECO:0000256" key="7">
    <source>
        <dbReference type="ARBA" id="ARBA00022553"/>
    </source>
</evidence>
<gene>
    <name evidence="18" type="ORF">H072_8844</name>
</gene>
<comment type="subcellular location">
    <subcellularLocation>
        <location evidence="2">Mitochondrion inner membrane</location>
        <topology evidence="2">Peripheral membrane protein</topology>
        <orientation evidence="2">Matrix side</orientation>
    </subcellularLocation>
</comment>
<evidence type="ECO:0000256" key="3">
    <source>
        <dbReference type="ARBA" id="ARBA00009508"/>
    </source>
</evidence>
<dbReference type="Pfam" id="PF05347">
    <property type="entry name" value="Complex1_LYR"/>
    <property type="match status" value="1"/>
</dbReference>
<evidence type="ECO:0000256" key="1">
    <source>
        <dbReference type="ARBA" id="ARBA00002920"/>
    </source>
</evidence>
<evidence type="ECO:0000313" key="19">
    <source>
        <dbReference type="Proteomes" id="UP000015100"/>
    </source>
</evidence>
<evidence type="ECO:0000256" key="12">
    <source>
        <dbReference type="ARBA" id="ARBA00023128"/>
    </source>
</evidence>
<dbReference type="EMBL" id="AQGS01000638">
    <property type="protein sequence ID" value="EPS37468.1"/>
    <property type="molecule type" value="Genomic_DNA"/>
</dbReference>
<organism evidence="18 19">
    <name type="scientific">Dactylellina haptotyla (strain CBS 200.50)</name>
    <name type="common">Nematode-trapping fungus</name>
    <name type="synonym">Monacrosporium haptotylum</name>
    <dbReference type="NCBI Taxonomy" id="1284197"/>
    <lineage>
        <taxon>Eukaryota</taxon>
        <taxon>Fungi</taxon>
        <taxon>Dikarya</taxon>
        <taxon>Ascomycota</taxon>
        <taxon>Pezizomycotina</taxon>
        <taxon>Orbiliomycetes</taxon>
        <taxon>Orbiliales</taxon>
        <taxon>Orbiliaceae</taxon>
        <taxon>Dactylellina</taxon>
    </lineage>
</organism>
<keyword evidence="8" id="KW-0679">Respiratory chain</keyword>
<reference evidence="18 19" key="1">
    <citation type="journal article" date="2013" name="PLoS Genet.">
        <title>Genomic mechanisms accounting for the adaptation to parasitism in nematode-trapping fungi.</title>
        <authorList>
            <person name="Meerupati T."/>
            <person name="Andersson K.M."/>
            <person name="Friman E."/>
            <person name="Kumar D."/>
            <person name="Tunlid A."/>
            <person name="Ahren D."/>
        </authorList>
    </citation>
    <scope>NUCLEOTIDE SEQUENCE [LARGE SCALE GENOMIC DNA]</scope>
    <source>
        <strain evidence="18 19">CBS 200.50</strain>
    </source>
</reference>
<evidence type="ECO:0000256" key="5">
    <source>
        <dbReference type="ARBA" id="ARBA00018684"/>
    </source>
</evidence>
<dbReference type="AlphaFoldDB" id="S8BDZ8"/>
<keyword evidence="13" id="KW-0472">Membrane</keyword>
<dbReference type="InterPro" id="IPR008011">
    <property type="entry name" value="Complex1_LYR_dom"/>
</dbReference>
<evidence type="ECO:0000259" key="17">
    <source>
        <dbReference type="Pfam" id="PF05347"/>
    </source>
</evidence>
<sequence>MCLVTHLNVPYHASGGYVVLHVLYQPSASSSNHASHNRKTQATTSTPDPLPLNSQLNTPARPGTVTTFLSSFSSGSRTHHYILSFLRTMASPTPVRIVPSLYRRALKLSLDWTVRRDTWRPQALAIRKLFDENKDVREPKQLKALIAETEAQLEKWKHPDPYLPPTAPGGSKYERNLPCPILTAPPPMDL</sequence>
<keyword evidence="10" id="KW-0249">Electron transport</keyword>
<dbReference type="Proteomes" id="UP000015100">
    <property type="component" value="Unassembled WGS sequence"/>
</dbReference>
<comment type="similarity">
    <text evidence="3">Belongs to the complex I LYR family.</text>
</comment>
<keyword evidence="19" id="KW-1185">Reference proteome</keyword>
<evidence type="ECO:0000256" key="9">
    <source>
        <dbReference type="ARBA" id="ARBA00022792"/>
    </source>
</evidence>
<keyword evidence="11" id="KW-0007">Acetylation</keyword>
<dbReference type="OrthoDB" id="13598at2759"/>
<dbReference type="STRING" id="1284197.S8BDZ8"/>
<dbReference type="PANTHER" id="PTHR12868:SF0">
    <property type="entry name" value="NADH DEHYDROGENASE [UBIQUINONE] 1 BETA SUBCOMPLEX SUBUNIT 9"/>
    <property type="match status" value="1"/>
</dbReference>
<dbReference type="CDD" id="cd20263">
    <property type="entry name" value="Complex1_LYR_NDUFB9_LYRM3"/>
    <property type="match status" value="1"/>
</dbReference>
<dbReference type="GO" id="GO:0005743">
    <property type="term" value="C:mitochondrial inner membrane"/>
    <property type="evidence" value="ECO:0007669"/>
    <property type="project" value="UniProtKB-SubCell"/>
</dbReference>
<keyword evidence="7" id="KW-0597">Phosphoprotein</keyword>
<dbReference type="GO" id="GO:0006120">
    <property type="term" value="P:mitochondrial electron transport, NADH to ubiquinone"/>
    <property type="evidence" value="ECO:0007669"/>
    <property type="project" value="InterPro"/>
</dbReference>
<comment type="subunit">
    <text evidence="4">Mammalian complex I is composed of 45 different subunits.</text>
</comment>
<name>S8BDZ8_DACHA</name>
<evidence type="ECO:0000256" key="16">
    <source>
        <dbReference type="SAM" id="MobiDB-lite"/>
    </source>
</evidence>
<keyword evidence="12" id="KW-0496">Mitochondrion</keyword>
<feature type="region of interest" description="Disordered" evidence="16">
    <location>
        <begin position="157"/>
        <end position="177"/>
    </location>
</feature>
<evidence type="ECO:0000256" key="6">
    <source>
        <dbReference type="ARBA" id="ARBA00022448"/>
    </source>
</evidence>
<keyword evidence="9" id="KW-0999">Mitochondrion inner membrane</keyword>
<comment type="caution">
    <text evidence="18">The sequence shown here is derived from an EMBL/GenBank/DDBJ whole genome shotgun (WGS) entry which is preliminary data.</text>
</comment>
<accession>S8BDZ8</accession>